<comment type="similarity">
    <text evidence="2">Belongs to the SNAPC3/SRD2 family.</text>
</comment>
<evidence type="ECO:0000256" key="4">
    <source>
        <dbReference type="ARBA" id="ARBA00023125"/>
    </source>
</evidence>
<feature type="region of interest" description="Disordered" evidence="7">
    <location>
        <begin position="206"/>
        <end position="323"/>
    </location>
</feature>
<reference evidence="8 9" key="1">
    <citation type="submission" date="2015-07" db="EMBL/GenBank/DDBJ databases">
        <authorList>
            <person name="Noorani M."/>
        </authorList>
    </citation>
    <scope>NUCLEOTIDE SEQUENCE [LARGE SCALE GENOMIC DNA]</scope>
    <source>
        <strain evidence="8">BBA 69670</strain>
    </source>
</reference>
<dbReference type="PANTHER" id="PTHR13421">
    <property type="entry name" value="SNRNA-ACTIVATING PROTEIN COMPLEX SUBUNIT 3"/>
    <property type="match status" value="1"/>
</dbReference>
<comment type="subcellular location">
    <subcellularLocation>
        <location evidence="1">Nucleus</location>
    </subcellularLocation>
</comment>
<keyword evidence="3" id="KW-0805">Transcription regulation</keyword>
<evidence type="ECO:0000256" key="7">
    <source>
        <dbReference type="SAM" id="MobiDB-lite"/>
    </source>
</evidence>
<evidence type="ECO:0000313" key="9">
    <source>
        <dbReference type="Proteomes" id="UP000044841"/>
    </source>
</evidence>
<keyword evidence="6" id="KW-0539">Nucleus</keyword>
<name>A0A0K6FKS8_9AGAM</name>
<dbReference type="EMBL" id="CYGV01000001">
    <property type="protein sequence ID" value="CUA66604.1"/>
    <property type="molecule type" value="Genomic_DNA"/>
</dbReference>
<feature type="region of interest" description="Disordered" evidence="7">
    <location>
        <begin position="750"/>
        <end position="817"/>
    </location>
</feature>
<gene>
    <name evidence="8" type="ORF">RSOLAG22IIIB_00045</name>
</gene>
<feature type="compositionally biased region" description="Low complexity" evidence="7">
    <location>
        <begin position="805"/>
        <end position="814"/>
    </location>
</feature>
<evidence type="ECO:0000256" key="2">
    <source>
        <dbReference type="ARBA" id="ARBA00010410"/>
    </source>
</evidence>
<evidence type="ECO:0000313" key="8">
    <source>
        <dbReference type="EMBL" id="CUA66604.1"/>
    </source>
</evidence>
<dbReference type="AlphaFoldDB" id="A0A0K6FKS8"/>
<proteinExistence type="inferred from homology"/>
<dbReference type="GO" id="GO:0005634">
    <property type="term" value="C:nucleus"/>
    <property type="evidence" value="ECO:0007669"/>
    <property type="project" value="UniProtKB-SubCell"/>
</dbReference>
<keyword evidence="4" id="KW-0238">DNA-binding</keyword>
<feature type="compositionally biased region" description="Polar residues" evidence="7">
    <location>
        <begin position="12"/>
        <end position="24"/>
    </location>
</feature>
<evidence type="ECO:0000256" key="6">
    <source>
        <dbReference type="ARBA" id="ARBA00023242"/>
    </source>
</evidence>
<keyword evidence="5" id="KW-0804">Transcription</keyword>
<dbReference type="Proteomes" id="UP000044841">
    <property type="component" value="Unassembled WGS sequence"/>
</dbReference>
<dbReference type="InterPro" id="IPR022042">
    <property type="entry name" value="snRNA-activating_su3"/>
</dbReference>
<keyword evidence="9" id="KW-1185">Reference proteome</keyword>
<dbReference type="GO" id="GO:0001046">
    <property type="term" value="F:core promoter sequence-specific DNA binding"/>
    <property type="evidence" value="ECO:0007669"/>
    <property type="project" value="TreeGrafter"/>
</dbReference>
<dbReference type="GO" id="GO:0042796">
    <property type="term" value="P:snRNA transcription by RNA polymerase III"/>
    <property type="evidence" value="ECO:0007669"/>
    <property type="project" value="TreeGrafter"/>
</dbReference>
<accession>A0A0K6FKS8</accession>
<dbReference type="PANTHER" id="PTHR13421:SF16">
    <property type="entry name" value="SNRNA-ACTIVATING PROTEIN COMPLEX SUBUNIT 3"/>
    <property type="match status" value="1"/>
</dbReference>
<feature type="compositionally biased region" description="Basic and acidic residues" evidence="7">
    <location>
        <begin position="250"/>
        <end position="262"/>
    </location>
</feature>
<dbReference type="GO" id="GO:0000978">
    <property type="term" value="F:RNA polymerase II cis-regulatory region sequence-specific DNA binding"/>
    <property type="evidence" value="ECO:0007669"/>
    <property type="project" value="TreeGrafter"/>
</dbReference>
<organism evidence="8 9">
    <name type="scientific">Rhizoctonia solani</name>
    <dbReference type="NCBI Taxonomy" id="456999"/>
    <lineage>
        <taxon>Eukaryota</taxon>
        <taxon>Fungi</taxon>
        <taxon>Dikarya</taxon>
        <taxon>Basidiomycota</taxon>
        <taxon>Agaricomycotina</taxon>
        <taxon>Agaricomycetes</taxon>
        <taxon>Cantharellales</taxon>
        <taxon>Ceratobasidiaceae</taxon>
        <taxon>Rhizoctonia</taxon>
    </lineage>
</organism>
<sequence length="984" mass="106911">MDVDVDVESRTNEVASMETGQGNGTSVALSALEGPTSIGQLHSPYPSELPSALSTSTYELGTSMFSFDHTVIPLPSDSLVPPNSEHLPNPFLDPAPADQTPTRKMQWMLDFTFGPASEPIDIPVFLSSVQEALGSEQDSQHSDDNFRNWVRPEHVAGWSELQALRLEERMMLQETCSVSDLLTSLTDITSDPARLNLVREMHNQSTLAALGHTTESIKLPPEKRDRKRKVSGKVGVGDNGVLNNEASGGQRDDGGPGRDAQEGPRAPGDEIGAPSTDGRGVTGGAKASVSPSRAAPEAISGAATVHSRGGRNRKGKARADAEETVSDPTLLELGDMLGRVELHSWQLTEAAKHYIRKPRSSDVNVLAEVRPSAIPFVVFENLDHGLRDHSSPSDLSPQGLAPKRSAHALIELSILTPAPHPPHTPRHTLSLALLNSQSLEDISEALVCANRWVPRSINDSRVPSGACIVVEGTVYGDGEGDTDGKDYADKVTEYLAALKAQANTPTGLGKKERDAIMILDEQLKIGMPMLSTRLDSIRWKLQKPYWFMHDGGCVHWVIVSSVSGTMSPSETTPPPRLPRIPQLGLGHDINAHGNLHNSSHTWHGHSWSQPQLDHPQPAIYGPEYIVTLYMEDMRGDRQSVEPTMAEIPMPVRVDPASNAWCIAGNDLAVRLQQTPSRVDGDAKLCMMHGRYKHCFARITGSEVERYRIPVELKLTQSKSLEITIEPNPVPSIRPASLPPADQILELGKRGTETRPGHQSLPVAKKSITDLSPSSPPTQSTTPPPTPGPSRPGETHVWRVPDFPESSASTSSCTSPQIQAESLQVHASAKPKPTKAKESKPEVNAAIISWLRDQFSVKDPQNYNSFLQSKGKSLPIEDLLRGYRGLEGASDRKISKANIFAALGRQTSWGSDTETTLALYELYGPDKEREDPRIVAIMNGKYTGSKEGSVGFLHTLKEVDREFTSKHGGGLNQSSRRSSDASILQ</sequence>
<feature type="compositionally biased region" description="Polar residues" evidence="7">
    <location>
        <begin position="971"/>
        <end position="984"/>
    </location>
</feature>
<dbReference type="GO" id="GO:0042795">
    <property type="term" value="P:snRNA transcription by RNA polymerase II"/>
    <property type="evidence" value="ECO:0007669"/>
    <property type="project" value="TreeGrafter"/>
</dbReference>
<dbReference type="GO" id="GO:0019185">
    <property type="term" value="C:snRNA-activating protein complex"/>
    <property type="evidence" value="ECO:0007669"/>
    <property type="project" value="TreeGrafter"/>
</dbReference>
<evidence type="ECO:0000256" key="3">
    <source>
        <dbReference type="ARBA" id="ARBA00023015"/>
    </source>
</evidence>
<protein>
    <submittedName>
        <fullName evidence="8">Striatin [Mus musculus]</fullName>
    </submittedName>
</protein>
<evidence type="ECO:0000256" key="5">
    <source>
        <dbReference type="ARBA" id="ARBA00023163"/>
    </source>
</evidence>
<dbReference type="Pfam" id="PF12251">
    <property type="entry name" value="SNAPC3"/>
    <property type="match status" value="1"/>
</dbReference>
<evidence type="ECO:0000256" key="1">
    <source>
        <dbReference type="ARBA" id="ARBA00004123"/>
    </source>
</evidence>
<feature type="region of interest" description="Disordered" evidence="7">
    <location>
        <begin position="963"/>
        <end position="984"/>
    </location>
</feature>
<dbReference type="GO" id="GO:0003681">
    <property type="term" value="F:bent DNA binding"/>
    <property type="evidence" value="ECO:0007669"/>
    <property type="project" value="TreeGrafter"/>
</dbReference>
<dbReference type="GO" id="GO:0001006">
    <property type="term" value="F:RNA polymerase III type 3 promoter sequence-specific DNA binding"/>
    <property type="evidence" value="ECO:0007669"/>
    <property type="project" value="TreeGrafter"/>
</dbReference>
<feature type="region of interest" description="Disordered" evidence="7">
    <location>
        <begin position="1"/>
        <end position="24"/>
    </location>
</feature>